<dbReference type="EMBL" id="WJQU01000001">
    <property type="protein sequence ID" value="KAJ6649231.1"/>
    <property type="molecule type" value="Genomic_DNA"/>
</dbReference>
<reference evidence="1" key="1">
    <citation type="submission" date="2022-07" db="EMBL/GenBank/DDBJ databases">
        <authorList>
            <person name="Trinca V."/>
            <person name="Uliana J.V.C."/>
            <person name="Torres T.T."/>
            <person name="Ward R.J."/>
            <person name="Monesi N."/>
        </authorList>
    </citation>
    <scope>NUCLEOTIDE SEQUENCE</scope>
    <source>
        <strain evidence="1">HSMRA1968</strain>
        <tissue evidence="1">Whole embryos</tissue>
    </source>
</reference>
<feature type="non-terminal residue" evidence="1">
    <location>
        <position position="42"/>
    </location>
</feature>
<comment type="caution">
    <text evidence="1">The sequence shown here is derived from an EMBL/GenBank/DDBJ whole genome shotgun (WGS) entry which is preliminary data.</text>
</comment>
<dbReference type="Proteomes" id="UP001151699">
    <property type="component" value="Chromosome A"/>
</dbReference>
<evidence type="ECO:0000313" key="2">
    <source>
        <dbReference type="Proteomes" id="UP001151699"/>
    </source>
</evidence>
<gene>
    <name evidence="1" type="ORF">Bhyg_04466</name>
</gene>
<dbReference type="OrthoDB" id="5989317at2759"/>
<dbReference type="AlphaFoldDB" id="A0A9Q0NGR0"/>
<accession>A0A9Q0NGR0</accession>
<keyword evidence="2" id="KW-1185">Reference proteome</keyword>
<protein>
    <submittedName>
        <fullName evidence="1">Uncharacterized protein</fullName>
    </submittedName>
</protein>
<name>A0A9Q0NGR0_9DIPT</name>
<proteinExistence type="predicted"/>
<organism evidence="1 2">
    <name type="scientific">Pseudolycoriella hygida</name>
    <dbReference type="NCBI Taxonomy" id="35572"/>
    <lineage>
        <taxon>Eukaryota</taxon>
        <taxon>Metazoa</taxon>
        <taxon>Ecdysozoa</taxon>
        <taxon>Arthropoda</taxon>
        <taxon>Hexapoda</taxon>
        <taxon>Insecta</taxon>
        <taxon>Pterygota</taxon>
        <taxon>Neoptera</taxon>
        <taxon>Endopterygota</taxon>
        <taxon>Diptera</taxon>
        <taxon>Nematocera</taxon>
        <taxon>Sciaroidea</taxon>
        <taxon>Sciaridae</taxon>
        <taxon>Pseudolycoriella</taxon>
    </lineage>
</organism>
<sequence length="42" mass="4701">MSWPNRESVTTRVWFRKNSLLGKRIARTAATAGYIQSSASCV</sequence>
<evidence type="ECO:0000313" key="1">
    <source>
        <dbReference type="EMBL" id="KAJ6649231.1"/>
    </source>
</evidence>